<proteinExistence type="predicted"/>
<dbReference type="RefSeq" id="WP_215582046.1">
    <property type="nucleotide sequence ID" value="NZ_CP073754.1"/>
</dbReference>
<organism evidence="2 3">
    <name type="scientific">Methylomonas paludis</name>
    <dbReference type="NCBI Taxonomy" id="1173101"/>
    <lineage>
        <taxon>Bacteria</taxon>
        <taxon>Pseudomonadati</taxon>
        <taxon>Pseudomonadota</taxon>
        <taxon>Gammaproteobacteria</taxon>
        <taxon>Methylococcales</taxon>
        <taxon>Methylococcaceae</taxon>
        <taxon>Methylomonas</taxon>
    </lineage>
</organism>
<feature type="transmembrane region" description="Helical" evidence="1">
    <location>
        <begin position="7"/>
        <end position="29"/>
    </location>
</feature>
<keyword evidence="1" id="KW-0472">Membrane</keyword>
<dbReference type="Proteomes" id="UP000676649">
    <property type="component" value="Chromosome"/>
</dbReference>
<keyword evidence="3" id="KW-1185">Reference proteome</keyword>
<gene>
    <name evidence="2" type="ORF">KEF85_15270</name>
</gene>
<dbReference type="KEGG" id="mpad:KEF85_15270"/>
<feature type="transmembrane region" description="Helical" evidence="1">
    <location>
        <begin position="80"/>
        <end position="98"/>
    </location>
</feature>
<evidence type="ECO:0000313" key="3">
    <source>
        <dbReference type="Proteomes" id="UP000676649"/>
    </source>
</evidence>
<keyword evidence="1" id="KW-0812">Transmembrane</keyword>
<protein>
    <submittedName>
        <fullName evidence="2">Uncharacterized protein</fullName>
    </submittedName>
</protein>
<dbReference type="EMBL" id="CP073754">
    <property type="protein sequence ID" value="QWF70661.1"/>
    <property type="molecule type" value="Genomic_DNA"/>
</dbReference>
<dbReference type="AlphaFoldDB" id="A0A975MNK9"/>
<sequence length="154" mass="18244">MIKKNLDLIIVFFIMLTIIMYDVTIDLFGETLHLLFEVFHNLFEWVELGVEELVDKAFHTLHIGEVVAYLFITERHGSQVVTFYILMSFLAWGGYRLAKFLPRVYELVKRLTLIAWVRRKTQVQLFWYSINQWQKVAAVISAVIFLYLASFFVI</sequence>
<evidence type="ECO:0000256" key="1">
    <source>
        <dbReference type="SAM" id="Phobius"/>
    </source>
</evidence>
<keyword evidence="1" id="KW-1133">Transmembrane helix</keyword>
<reference evidence="2" key="1">
    <citation type="submission" date="2021-04" db="EMBL/GenBank/DDBJ databases">
        <title>Draft genome sequence data of methanotrophic Methylovulum sp. strain S1L and Methylomonas sp. strain S2AM isolated from boreal lake water columns.</title>
        <authorList>
            <person name="Rissanen A.J."/>
            <person name="Mangayil R."/>
            <person name="Svenning M.M."/>
            <person name="Khanongnuch R."/>
        </authorList>
    </citation>
    <scope>NUCLEOTIDE SEQUENCE</scope>
    <source>
        <strain evidence="2">S2AM</strain>
    </source>
</reference>
<name>A0A975MNK9_9GAMM</name>
<accession>A0A975MNK9</accession>
<feature type="transmembrane region" description="Helical" evidence="1">
    <location>
        <begin position="136"/>
        <end position="153"/>
    </location>
</feature>
<evidence type="ECO:0000313" key="2">
    <source>
        <dbReference type="EMBL" id="QWF70661.1"/>
    </source>
</evidence>